<accession>A0A1I5MY20</accession>
<evidence type="ECO:0000313" key="3">
    <source>
        <dbReference type="Proteomes" id="UP000199306"/>
    </source>
</evidence>
<evidence type="ECO:0000256" key="1">
    <source>
        <dbReference type="SAM" id="MobiDB-lite"/>
    </source>
</evidence>
<proteinExistence type="predicted"/>
<reference evidence="2 3" key="1">
    <citation type="submission" date="2016-10" db="EMBL/GenBank/DDBJ databases">
        <authorList>
            <person name="de Groot N.N."/>
        </authorList>
    </citation>
    <scope>NUCLEOTIDE SEQUENCE [LARGE SCALE GENOMIC DNA]</scope>
    <source>
        <strain evidence="3">E92,LMG 26720,CCM 7988</strain>
    </source>
</reference>
<dbReference type="AlphaFoldDB" id="A0A1I5MY20"/>
<dbReference type="Proteomes" id="UP000199306">
    <property type="component" value="Unassembled WGS sequence"/>
</dbReference>
<sequence>MYKIGQKIKVYLSDTRTESLYTFGVVCEVMDGVPVLEFKDLSAENISCFYKLLENRYVKWKPRRPGWADYKIFRSHLTKGESNISSESLPKSKYTNDSNPKIYTIPKSHARKF</sequence>
<evidence type="ECO:0000313" key="2">
    <source>
        <dbReference type="EMBL" id="SFP14434.1"/>
    </source>
</evidence>
<keyword evidence="3" id="KW-1185">Reference proteome</keyword>
<protein>
    <submittedName>
        <fullName evidence="2">Uncharacterized protein</fullName>
    </submittedName>
</protein>
<feature type="region of interest" description="Disordered" evidence="1">
    <location>
        <begin position="81"/>
        <end position="113"/>
    </location>
</feature>
<dbReference type="STRING" id="1079859.SAMN04515674_101505"/>
<dbReference type="EMBL" id="FOXH01000001">
    <property type="protein sequence ID" value="SFP14434.1"/>
    <property type="molecule type" value="Genomic_DNA"/>
</dbReference>
<organism evidence="2 3">
    <name type="scientific">Pseudarcicella hirudinis</name>
    <dbReference type="NCBI Taxonomy" id="1079859"/>
    <lineage>
        <taxon>Bacteria</taxon>
        <taxon>Pseudomonadati</taxon>
        <taxon>Bacteroidota</taxon>
        <taxon>Cytophagia</taxon>
        <taxon>Cytophagales</taxon>
        <taxon>Flectobacillaceae</taxon>
        <taxon>Pseudarcicella</taxon>
    </lineage>
</organism>
<name>A0A1I5MY20_9BACT</name>
<dbReference type="RefSeq" id="WP_092011571.1">
    <property type="nucleotide sequence ID" value="NZ_FOXH01000001.1"/>
</dbReference>
<gene>
    <name evidence="2" type="ORF">SAMN04515674_101505</name>
</gene>
<feature type="compositionally biased region" description="Polar residues" evidence="1">
    <location>
        <begin position="81"/>
        <end position="101"/>
    </location>
</feature>